<dbReference type="OrthoDB" id="4222821at2759"/>
<evidence type="ECO:0000313" key="5">
    <source>
        <dbReference type="Proteomes" id="UP000824998"/>
    </source>
</evidence>
<sequence length="417" mass="45807">MSSKRLACDRCHRLKMLCKADIRNQQCNRCRGAKAHCNYSEPGKPGRPPANVSSVATPRVSADVEPTRGVNTSSERTIVDDTWNQDGHSKNGIPSGSQYFMGAEMPSSPQYSFANGSSDTTCLQLDQPEAIGTMAWPVGISHVSPSTLFSDNPSINEGILGEFGTGTDPQPLFSNSEMNTTSGADQGYVQQLAHFQVTISRMIDCESYFGPSSLSKLEQEAAHVLENSSIFLELIQIPASLAKSHEVSDIQNSSWQKDPLQEFHEGCKGSQESSSDTAVVLQLISISMRLTELHHCLFSTIYRYLQQDPDLMQLGTAGGGDKSPARALAISIAGVELVLHPHFQLRMLLYTCVHYLTRIQRSLSELEALVSDGISQRPPNFGRQTRMLIRADQQTRMAKIRVALGRLKDDFGINISI</sequence>
<dbReference type="CDD" id="cd00067">
    <property type="entry name" value="GAL4"/>
    <property type="match status" value="1"/>
</dbReference>
<organism evidence="4 5">
    <name type="scientific">Amylocarpus encephaloides</name>
    <dbReference type="NCBI Taxonomy" id="45428"/>
    <lineage>
        <taxon>Eukaryota</taxon>
        <taxon>Fungi</taxon>
        <taxon>Dikarya</taxon>
        <taxon>Ascomycota</taxon>
        <taxon>Pezizomycotina</taxon>
        <taxon>Leotiomycetes</taxon>
        <taxon>Helotiales</taxon>
        <taxon>Helotiales incertae sedis</taxon>
        <taxon>Amylocarpus</taxon>
    </lineage>
</organism>
<dbReference type="EMBL" id="MU251587">
    <property type="protein sequence ID" value="KAG9231686.1"/>
    <property type="molecule type" value="Genomic_DNA"/>
</dbReference>
<dbReference type="InterPro" id="IPR001138">
    <property type="entry name" value="Zn2Cys6_DnaBD"/>
</dbReference>
<comment type="caution">
    <text evidence="4">The sequence shown here is derived from an EMBL/GenBank/DDBJ whole genome shotgun (WGS) entry which is preliminary data.</text>
</comment>
<keyword evidence="1" id="KW-0539">Nucleus</keyword>
<reference evidence="4" key="1">
    <citation type="journal article" date="2021" name="IMA Fungus">
        <title>Genomic characterization of three marine fungi, including Emericellopsis atlantica sp. nov. with signatures of a generalist lifestyle and marine biomass degradation.</title>
        <authorList>
            <person name="Hagestad O.C."/>
            <person name="Hou L."/>
            <person name="Andersen J.H."/>
            <person name="Hansen E.H."/>
            <person name="Altermark B."/>
            <person name="Li C."/>
            <person name="Kuhnert E."/>
            <person name="Cox R.J."/>
            <person name="Crous P.W."/>
            <person name="Spatafora J.W."/>
            <person name="Lail K."/>
            <person name="Amirebrahimi M."/>
            <person name="Lipzen A."/>
            <person name="Pangilinan J."/>
            <person name="Andreopoulos W."/>
            <person name="Hayes R.D."/>
            <person name="Ng V."/>
            <person name="Grigoriev I.V."/>
            <person name="Jackson S.A."/>
            <person name="Sutton T.D.S."/>
            <person name="Dobson A.D.W."/>
            <person name="Rama T."/>
        </authorList>
    </citation>
    <scope>NUCLEOTIDE SEQUENCE</scope>
    <source>
        <strain evidence="4">TRa018bII</strain>
    </source>
</reference>
<feature type="domain" description="Zn(2)-C6 fungal-type" evidence="3">
    <location>
        <begin position="7"/>
        <end position="37"/>
    </location>
</feature>
<evidence type="ECO:0000256" key="2">
    <source>
        <dbReference type="SAM" id="MobiDB-lite"/>
    </source>
</evidence>
<dbReference type="SUPFAM" id="SSF57701">
    <property type="entry name" value="Zn2/Cys6 DNA-binding domain"/>
    <property type="match status" value="1"/>
</dbReference>
<dbReference type="AlphaFoldDB" id="A0A9P7YE50"/>
<name>A0A9P7YE50_9HELO</name>
<gene>
    <name evidence="4" type="ORF">BJ875DRAFT_468819</name>
</gene>
<dbReference type="InterPro" id="IPR036864">
    <property type="entry name" value="Zn2-C6_fun-type_DNA-bd_sf"/>
</dbReference>
<feature type="region of interest" description="Disordered" evidence="2">
    <location>
        <begin position="39"/>
        <end position="73"/>
    </location>
</feature>
<dbReference type="Proteomes" id="UP000824998">
    <property type="component" value="Unassembled WGS sequence"/>
</dbReference>
<proteinExistence type="predicted"/>
<evidence type="ECO:0000313" key="4">
    <source>
        <dbReference type="EMBL" id="KAG9231686.1"/>
    </source>
</evidence>
<dbReference type="GO" id="GO:0008270">
    <property type="term" value="F:zinc ion binding"/>
    <property type="evidence" value="ECO:0007669"/>
    <property type="project" value="InterPro"/>
</dbReference>
<evidence type="ECO:0000259" key="3">
    <source>
        <dbReference type="PROSITE" id="PS00463"/>
    </source>
</evidence>
<keyword evidence="5" id="KW-1185">Reference proteome</keyword>
<dbReference type="Gene3D" id="4.10.240.10">
    <property type="entry name" value="Zn(2)-C6 fungal-type DNA-binding domain"/>
    <property type="match status" value="1"/>
</dbReference>
<protein>
    <recommendedName>
        <fullName evidence="3">Zn(2)-C6 fungal-type domain-containing protein</fullName>
    </recommendedName>
</protein>
<dbReference type="GO" id="GO:0000981">
    <property type="term" value="F:DNA-binding transcription factor activity, RNA polymerase II-specific"/>
    <property type="evidence" value="ECO:0007669"/>
    <property type="project" value="InterPro"/>
</dbReference>
<accession>A0A9P7YE50</accession>
<evidence type="ECO:0000256" key="1">
    <source>
        <dbReference type="ARBA" id="ARBA00023242"/>
    </source>
</evidence>
<dbReference type="PROSITE" id="PS00463">
    <property type="entry name" value="ZN2_CY6_FUNGAL_1"/>
    <property type="match status" value="1"/>
</dbReference>